<keyword evidence="2" id="KW-1185">Reference proteome</keyword>
<dbReference type="AlphaFoldDB" id="A0A835C4M4"/>
<organism evidence="1 2">
    <name type="scientific">Digitaria exilis</name>
    <dbReference type="NCBI Taxonomy" id="1010633"/>
    <lineage>
        <taxon>Eukaryota</taxon>
        <taxon>Viridiplantae</taxon>
        <taxon>Streptophyta</taxon>
        <taxon>Embryophyta</taxon>
        <taxon>Tracheophyta</taxon>
        <taxon>Spermatophyta</taxon>
        <taxon>Magnoliopsida</taxon>
        <taxon>Liliopsida</taxon>
        <taxon>Poales</taxon>
        <taxon>Poaceae</taxon>
        <taxon>PACMAD clade</taxon>
        <taxon>Panicoideae</taxon>
        <taxon>Panicodae</taxon>
        <taxon>Paniceae</taxon>
        <taxon>Anthephorinae</taxon>
        <taxon>Digitaria</taxon>
    </lineage>
</organism>
<comment type="caution">
    <text evidence="1">The sequence shown here is derived from an EMBL/GenBank/DDBJ whole genome shotgun (WGS) entry which is preliminary data.</text>
</comment>
<reference evidence="1" key="1">
    <citation type="submission" date="2020-07" db="EMBL/GenBank/DDBJ databases">
        <title>Genome sequence and genetic diversity analysis of an under-domesticated orphan crop, white fonio (Digitaria exilis).</title>
        <authorList>
            <person name="Bennetzen J.L."/>
            <person name="Chen S."/>
            <person name="Ma X."/>
            <person name="Wang X."/>
            <person name="Yssel A.E.J."/>
            <person name="Chaluvadi S.R."/>
            <person name="Johnson M."/>
            <person name="Gangashetty P."/>
            <person name="Hamidou F."/>
            <person name="Sanogo M.D."/>
            <person name="Zwaenepoel A."/>
            <person name="Wallace J."/>
            <person name="Van De Peer Y."/>
            <person name="Van Deynze A."/>
        </authorList>
    </citation>
    <scope>NUCLEOTIDE SEQUENCE</scope>
    <source>
        <tissue evidence="1">Leaves</tissue>
    </source>
</reference>
<protein>
    <submittedName>
        <fullName evidence="1">Uncharacterized protein</fullName>
    </submittedName>
</protein>
<proteinExistence type="predicted"/>
<gene>
    <name evidence="1" type="ORF">HU200_029214</name>
</gene>
<dbReference type="EMBL" id="JACEFO010001753">
    <property type="protein sequence ID" value="KAF8711198.1"/>
    <property type="molecule type" value="Genomic_DNA"/>
</dbReference>
<name>A0A835C4M4_9POAL</name>
<dbReference type="OrthoDB" id="691348at2759"/>
<evidence type="ECO:0000313" key="1">
    <source>
        <dbReference type="EMBL" id="KAF8711198.1"/>
    </source>
</evidence>
<dbReference type="Proteomes" id="UP000636709">
    <property type="component" value="Unassembled WGS sequence"/>
</dbReference>
<accession>A0A835C4M4</accession>
<evidence type="ECO:0000313" key="2">
    <source>
        <dbReference type="Proteomes" id="UP000636709"/>
    </source>
</evidence>
<sequence>MHRGACGCACGHRGELPVEEVDAPLLDLEKGRGHGHTVAPTMTEDSMTKATRAALLDAHEVKIGQAASKTFKCFFRVRPNDPNPDLV</sequence>